<accession>A0A1I4TCQ9</accession>
<keyword evidence="4" id="KW-1185">Reference proteome</keyword>
<name>A0A1I4TCQ9_9GAMM</name>
<evidence type="ECO:0000256" key="1">
    <source>
        <dbReference type="SAM" id="MobiDB-lite"/>
    </source>
</evidence>
<dbReference type="EMBL" id="FOUR01000002">
    <property type="protein sequence ID" value="SFM74403.1"/>
    <property type="molecule type" value="Genomic_DNA"/>
</dbReference>
<dbReference type="Proteomes" id="UP000199339">
    <property type="component" value="Unassembled WGS sequence"/>
</dbReference>
<feature type="chain" id="PRO_5011476230" description="Phosphodiesterase" evidence="2">
    <location>
        <begin position="28"/>
        <end position="102"/>
    </location>
</feature>
<dbReference type="AlphaFoldDB" id="A0A1I4TCQ9"/>
<evidence type="ECO:0000313" key="4">
    <source>
        <dbReference type="Proteomes" id="UP000199339"/>
    </source>
</evidence>
<proteinExistence type="predicted"/>
<dbReference type="RefSeq" id="WP_091999886.1">
    <property type="nucleotide sequence ID" value="NZ_FOUR01000002.1"/>
</dbReference>
<feature type="region of interest" description="Disordered" evidence="1">
    <location>
        <begin position="35"/>
        <end position="69"/>
    </location>
</feature>
<organism evidence="3 4">
    <name type="scientific">Marinobacter pelagius</name>
    <dbReference type="NCBI Taxonomy" id="379482"/>
    <lineage>
        <taxon>Bacteria</taxon>
        <taxon>Pseudomonadati</taxon>
        <taxon>Pseudomonadota</taxon>
        <taxon>Gammaproteobacteria</taxon>
        <taxon>Pseudomonadales</taxon>
        <taxon>Marinobacteraceae</taxon>
        <taxon>Marinobacter</taxon>
    </lineage>
</organism>
<protein>
    <recommendedName>
        <fullName evidence="5">Phosphodiesterase</fullName>
    </recommendedName>
</protein>
<sequence>MRNNKTLFGVLALAAALSFAPASGVLAEELRTPIGSQADRNQGNYPKTGLSQSSVRAKWGNPQEVRGPVGEPPITQWHYQDFVVYFEKDLVLHTVLKRQTGR</sequence>
<evidence type="ECO:0000313" key="3">
    <source>
        <dbReference type="EMBL" id="SFM74403.1"/>
    </source>
</evidence>
<evidence type="ECO:0008006" key="5">
    <source>
        <dbReference type="Google" id="ProtNLM"/>
    </source>
</evidence>
<reference evidence="4" key="1">
    <citation type="submission" date="2016-10" db="EMBL/GenBank/DDBJ databases">
        <authorList>
            <person name="Varghese N."/>
            <person name="Submissions S."/>
        </authorList>
    </citation>
    <scope>NUCLEOTIDE SEQUENCE [LARGE SCALE GENOMIC DNA]</scope>
    <source>
        <strain evidence="4">CGMCC 1.6775</strain>
    </source>
</reference>
<evidence type="ECO:0000256" key="2">
    <source>
        <dbReference type="SAM" id="SignalP"/>
    </source>
</evidence>
<dbReference type="OrthoDB" id="7063662at2"/>
<feature type="compositionally biased region" description="Polar residues" evidence="1">
    <location>
        <begin position="35"/>
        <end position="55"/>
    </location>
</feature>
<gene>
    <name evidence="3" type="ORF">SAMN04487961_1094</name>
</gene>
<feature type="signal peptide" evidence="2">
    <location>
        <begin position="1"/>
        <end position="27"/>
    </location>
</feature>
<keyword evidence="2" id="KW-0732">Signal</keyword>